<dbReference type="EMBL" id="JBHTMK010000002">
    <property type="protein sequence ID" value="MFD1363876.1"/>
    <property type="molecule type" value="Genomic_DNA"/>
</dbReference>
<comment type="caution">
    <text evidence="1">The sequence shown here is derived from an EMBL/GenBank/DDBJ whole genome shotgun (WGS) entry which is preliminary data.</text>
</comment>
<reference evidence="2" key="1">
    <citation type="journal article" date="2019" name="Int. J. Syst. Evol. Microbiol.">
        <title>The Global Catalogue of Microorganisms (GCM) 10K type strain sequencing project: providing services to taxonomists for standard genome sequencing and annotation.</title>
        <authorList>
            <consortium name="The Broad Institute Genomics Platform"/>
            <consortium name="The Broad Institute Genome Sequencing Center for Infectious Disease"/>
            <person name="Wu L."/>
            <person name="Ma J."/>
        </authorList>
    </citation>
    <scope>NUCLEOTIDE SEQUENCE [LARGE SCALE GENOMIC DNA]</scope>
    <source>
        <strain evidence="2">CCM 7526</strain>
    </source>
</reference>
<proteinExistence type="predicted"/>
<keyword evidence="2" id="KW-1185">Reference proteome</keyword>
<evidence type="ECO:0000313" key="1">
    <source>
        <dbReference type="EMBL" id="MFD1363876.1"/>
    </source>
</evidence>
<protein>
    <recommendedName>
        <fullName evidence="3">DUF1877 family protein</fullName>
    </recommendedName>
</protein>
<evidence type="ECO:0000313" key="2">
    <source>
        <dbReference type="Proteomes" id="UP001597183"/>
    </source>
</evidence>
<dbReference type="Proteomes" id="UP001597183">
    <property type="component" value="Unassembled WGS sequence"/>
</dbReference>
<organism evidence="1 2">
    <name type="scientific">Actinoplanes sichuanensis</name>
    <dbReference type="NCBI Taxonomy" id="512349"/>
    <lineage>
        <taxon>Bacteria</taxon>
        <taxon>Bacillati</taxon>
        <taxon>Actinomycetota</taxon>
        <taxon>Actinomycetes</taxon>
        <taxon>Micromonosporales</taxon>
        <taxon>Micromonosporaceae</taxon>
        <taxon>Actinoplanes</taxon>
    </lineage>
</organism>
<dbReference type="RefSeq" id="WP_317786716.1">
    <property type="nucleotide sequence ID" value="NZ_AP028461.1"/>
</dbReference>
<name>A0ABW4A082_9ACTN</name>
<evidence type="ECO:0008006" key="3">
    <source>
        <dbReference type="Google" id="ProtNLM"/>
    </source>
</evidence>
<sequence length="158" mass="17258">MGVMYDYFRGPDAATVTDLMDRTDADPPGTIEEWVTEVVDVKWLDAAVCVGALCAFIAGVGRAAGSSGIRLVWPVLDPEDLMEHQGPWVEQLTDEMRDTLAGVDDGRIPELAARWVRIEEIYRPGAADDELVPVVTDLVALARAARAGGEHLYCWVCL</sequence>
<gene>
    <name evidence="1" type="ORF">ACFQ5G_00810</name>
</gene>
<accession>A0ABW4A082</accession>